<sequence length="203" mass="23642">MLNWTIFCAKENFKMSRFNNLKLLNYGCKEFSQLRRSKSHTTKLLEENDTRGFKYDTEVNINQLLDKNTKFGFGSQEIDGFRARGFSSIGGHMTKDMSQEVINFFKNRKETPAKTEKNEVKKSKESANNSYRRPFLIPHNTEVMAAHRQSDMATMRVHQQHRQITDVFKARHNQSTDKQQMSGPSLKLQKMNPNNRNSTAAQQ</sequence>
<feature type="region of interest" description="Disordered" evidence="1">
    <location>
        <begin position="109"/>
        <end position="128"/>
    </location>
</feature>
<evidence type="ECO:0000313" key="3">
    <source>
        <dbReference type="Proteomes" id="UP001461498"/>
    </source>
</evidence>
<keyword evidence="3" id="KW-1185">Reference proteome</keyword>
<feature type="region of interest" description="Disordered" evidence="1">
    <location>
        <begin position="172"/>
        <end position="203"/>
    </location>
</feature>
<comment type="caution">
    <text evidence="2">The sequence shown here is derived from an EMBL/GenBank/DDBJ whole genome shotgun (WGS) entry which is preliminary data.</text>
</comment>
<feature type="compositionally biased region" description="Basic and acidic residues" evidence="1">
    <location>
        <begin position="109"/>
        <end position="125"/>
    </location>
</feature>
<protein>
    <submittedName>
        <fullName evidence="2">Uncharacterized protein</fullName>
    </submittedName>
</protein>
<reference evidence="2 3" key="1">
    <citation type="submission" date="2022-12" db="EMBL/GenBank/DDBJ databases">
        <title>Chromosome-level genome assembly of true bugs.</title>
        <authorList>
            <person name="Ma L."/>
            <person name="Li H."/>
        </authorList>
    </citation>
    <scope>NUCLEOTIDE SEQUENCE [LARGE SCALE GENOMIC DNA]</scope>
    <source>
        <strain evidence="2">Lab_2022b</strain>
    </source>
</reference>
<dbReference type="AlphaFoldDB" id="A0AAW1D2P5"/>
<accession>A0AAW1D2P5</accession>
<name>A0AAW1D2P5_9HEMI</name>
<feature type="compositionally biased region" description="Polar residues" evidence="1">
    <location>
        <begin position="191"/>
        <end position="203"/>
    </location>
</feature>
<dbReference type="EMBL" id="JAPXFL010000008">
    <property type="protein sequence ID" value="KAK9502824.1"/>
    <property type="molecule type" value="Genomic_DNA"/>
</dbReference>
<evidence type="ECO:0000256" key="1">
    <source>
        <dbReference type="SAM" id="MobiDB-lite"/>
    </source>
</evidence>
<proteinExistence type="predicted"/>
<dbReference type="Proteomes" id="UP001461498">
    <property type="component" value="Unassembled WGS sequence"/>
</dbReference>
<organism evidence="2 3">
    <name type="scientific">Rhynocoris fuscipes</name>
    <dbReference type="NCBI Taxonomy" id="488301"/>
    <lineage>
        <taxon>Eukaryota</taxon>
        <taxon>Metazoa</taxon>
        <taxon>Ecdysozoa</taxon>
        <taxon>Arthropoda</taxon>
        <taxon>Hexapoda</taxon>
        <taxon>Insecta</taxon>
        <taxon>Pterygota</taxon>
        <taxon>Neoptera</taxon>
        <taxon>Paraneoptera</taxon>
        <taxon>Hemiptera</taxon>
        <taxon>Heteroptera</taxon>
        <taxon>Panheteroptera</taxon>
        <taxon>Cimicomorpha</taxon>
        <taxon>Reduviidae</taxon>
        <taxon>Harpactorinae</taxon>
        <taxon>Harpactorini</taxon>
        <taxon>Rhynocoris</taxon>
    </lineage>
</organism>
<gene>
    <name evidence="2" type="ORF">O3M35_011524</name>
</gene>
<evidence type="ECO:0000313" key="2">
    <source>
        <dbReference type="EMBL" id="KAK9502824.1"/>
    </source>
</evidence>